<dbReference type="AlphaFoldDB" id="A0A2A5T013"/>
<keyword evidence="2" id="KW-1185">Reference proteome</keyword>
<sequence length="58" mass="6653">MRYFGLQATTSFKKWYEVIARAGGDLVDAMMSYTKRISYVECFEEIAGRNPLKCVFCG</sequence>
<proteinExistence type="predicted"/>
<name>A0A2A5T013_9GAMM</name>
<protein>
    <submittedName>
        <fullName evidence="1">Uncharacterized protein</fullName>
    </submittedName>
</protein>
<evidence type="ECO:0000313" key="2">
    <source>
        <dbReference type="Proteomes" id="UP000219020"/>
    </source>
</evidence>
<evidence type="ECO:0000313" key="1">
    <source>
        <dbReference type="EMBL" id="PCS21486.1"/>
    </source>
</evidence>
<dbReference type="EMBL" id="NBYY01000034">
    <property type="protein sequence ID" value="PCS21486.1"/>
    <property type="molecule type" value="Genomic_DNA"/>
</dbReference>
<reference evidence="2" key="1">
    <citation type="submission" date="2017-04" db="EMBL/GenBank/DDBJ databases">
        <title>Genome evolution of the luminous symbionts of deep sea anglerfish.</title>
        <authorList>
            <person name="Hendry T.A."/>
        </authorList>
    </citation>
    <scope>NUCLEOTIDE SEQUENCE [LARGE SCALE GENOMIC DNA]</scope>
</reference>
<accession>A0A2A5T013</accession>
<dbReference type="Proteomes" id="UP000219020">
    <property type="component" value="Unassembled WGS sequence"/>
</dbReference>
<comment type="caution">
    <text evidence="1">The sequence shown here is derived from an EMBL/GenBank/DDBJ whole genome shotgun (WGS) entry which is preliminary data.</text>
</comment>
<gene>
    <name evidence="1" type="ORF">BTN49_3026</name>
</gene>
<organism evidence="1 2">
    <name type="scientific">Candidatus Enterovibrio escicola</name>
    <dbReference type="NCBI Taxonomy" id="1927127"/>
    <lineage>
        <taxon>Bacteria</taxon>
        <taxon>Pseudomonadati</taxon>
        <taxon>Pseudomonadota</taxon>
        <taxon>Gammaproteobacteria</taxon>
        <taxon>Vibrionales</taxon>
        <taxon>Vibrionaceae</taxon>
        <taxon>Enterovibrio</taxon>
    </lineage>
</organism>